<dbReference type="GO" id="GO:0007264">
    <property type="term" value="P:small GTPase-mediated signal transduction"/>
    <property type="evidence" value="ECO:0007669"/>
    <property type="project" value="InterPro"/>
</dbReference>
<dbReference type="GO" id="GO:0005634">
    <property type="term" value="C:nucleus"/>
    <property type="evidence" value="ECO:0007669"/>
    <property type="project" value="TreeGrafter"/>
</dbReference>
<accession>A0A4S4N022</accession>
<dbReference type="InterPro" id="IPR036188">
    <property type="entry name" value="FAD/NAD-bd_sf"/>
</dbReference>
<sequence length="394" mass="42614">MDVDVVVLGTGLRESVLAAALSKAGCTVAHLDHNAYYGGDDASLSLDELRQWADERTVSTHTSTYLTSQHARCTSISSSSPSPPPKSRQFSISLSPTIIPSVGPLVDALVASGASRYGGFKLLERVALYDKPGFVKTVPGSKEDVFKSADLSLLEKRRLMRFLMFSASEFEAKPELEGKEDAPFLEFLRQTFSLNESTSEAVAYALAFCACAADPTLPALQRIRTYLRSAGRYGASPFLIGHYGGVGEVAQGFCRISAVQGGIYILGREVSSIDRPDAAASGESSSRQFSVSLKNFEEQLHCDLLVSTDDYLDTGLLSRATRIAEAEAETQSTARCMAIIDHRIAFRNERDSATAANPADAENPQEEDRSDQVDTALLIFPPSRTIFGCSQEPL</sequence>
<gene>
    <name evidence="3" type="ORF">EUX98_g2019</name>
</gene>
<evidence type="ECO:0000256" key="1">
    <source>
        <dbReference type="ARBA" id="ARBA00005593"/>
    </source>
</evidence>
<evidence type="ECO:0000313" key="4">
    <source>
        <dbReference type="Proteomes" id="UP000308730"/>
    </source>
</evidence>
<dbReference type="Gene3D" id="3.30.519.10">
    <property type="entry name" value="Guanine Nucleotide Dissociation Inhibitor, domain 2"/>
    <property type="match status" value="1"/>
</dbReference>
<evidence type="ECO:0000256" key="2">
    <source>
        <dbReference type="SAM" id="MobiDB-lite"/>
    </source>
</evidence>
<keyword evidence="4" id="KW-1185">Reference proteome</keyword>
<comment type="caution">
    <text evidence="3">The sequence shown here is derived from an EMBL/GenBank/DDBJ whole genome shotgun (WGS) entry which is preliminary data.</text>
</comment>
<dbReference type="Proteomes" id="UP000308730">
    <property type="component" value="Unassembled WGS sequence"/>
</dbReference>
<proteinExistence type="inferred from homology"/>
<organism evidence="3 4">
    <name type="scientific">Antrodiella citrinella</name>
    <dbReference type="NCBI Taxonomy" id="2447956"/>
    <lineage>
        <taxon>Eukaryota</taxon>
        <taxon>Fungi</taxon>
        <taxon>Dikarya</taxon>
        <taxon>Basidiomycota</taxon>
        <taxon>Agaricomycotina</taxon>
        <taxon>Agaricomycetes</taxon>
        <taxon>Polyporales</taxon>
        <taxon>Steccherinaceae</taxon>
        <taxon>Antrodiella</taxon>
    </lineage>
</organism>
<dbReference type="GO" id="GO:0005968">
    <property type="term" value="C:Rab-protein geranylgeranyltransferase complex"/>
    <property type="evidence" value="ECO:0007669"/>
    <property type="project" value="TreeGrafter"/>
</dbReference>
<dbReference type="GO" id="GO:0005829">
    <property type="term" value="C:cytosol"/>
    <property type="evidence" value="ECO:0007669"/>
    <property type="project" value="TreeGrafter"/>
</dbReference>
<dbReference type="OrthoDB" id="9446342at2759"/>
<dbReference type="Pfam" id="PF00996">
    <property type="entry name" value="GDI"/>
    <property type="match status" value="1"/>
</dbReference>
<dbReference type="AlphaFoldDB" id="A0A4S4N022"/>
<dbReference type="Gene3D" id="3.50.50.60">
    <property type="entry name" value="FAD/NAD(P)-binding domain"/>
    <property type="match status" value="2"/>
</dbReference>
<protein>
    <recommendedName>
        <fullName evidence="5">Rab proteins geranylgeranyltransferase component A</fullName>
    </recommendedName>
</protein>
<dbReference type="PRINTS" id="PR00891">
    <property type="entry name" value="RABGDIREP"/>
</dbReference>
<dbReference type="PANTHER" id="PTHR11787:SF4">
    <property type="entry name" value="CHM, RAB ESCORT PROTEIN 1"/>
    <property type="match status" value="1"/>
</dbReference>
<feature type="region of interest" description="Disordered" evidence="2">
    <location>
        <begin position="351"/>
        <end position="372"/>
    </location>
</feature>
<reference evidence="3 4" key="1">
    <citation type="submission" date="2019-02" db="EMBL/GenBank/DDBJ databases">
        <title>Genome sequencing of the rare red list fungi Antrodiella citrinella (Flaviporus citrinellus).</title>
        <authorList>
            <person name="Buettner E."/>
            <person name="Kellner H."/>
        </authorList>
    </citation>
    <scope>NUCLEOTIDE SEQUENCE [LARGE SCALE GENOMIC DNA]</scope>
    <source>
        <strain evidence="3 4">DSM 108506</strain>
    </source>
</reference>
<evidence type="ECO:0008006" key="5">
    <source>
        <dbReference type="Google" id="ProtNLM"/>
    </source>
</evidence>
<dbReference type="PANTHER" id="PTHR11787">
    <property type="entry name" value="RAB GDP-DISSOCIATION INHIBITOR"/>
    <property type="match status" value="1"/>
</dbReference>
<evidence type="ECO:0000313" key="3">
    <source>
        <dbReference type="EMBL" id="THH32174.1"/>
    </source>
</evidence>
<comment type="similarity">
    <text evidence="1">Belongs to the Rab GDI family.</text>
</comment>
<dbReference type="GO" id="GO:0016192">
    <property type="term" value="P:vesicle-mediated transport"/>
    <property type="evidence" value="ECO:0007669"/>
    <property type="project" value="TreeGrafter"/>
</dbReference>
<name>A0A4S4N022_9APHY</name>
<dbReference type="GO" id="GO:0005092">
    <property type="term" value="F:GDP-dissociation inhibitor activity"/>
    <property type="evidence" value="ECO:0007669"/>
    <property type="project" value="InterPro"/>
</dbReference>
<dbReference type="SUPFAM" id="SSF51905">
    <property type="entry name" value="FAD/NAD(P)-binding domain"/>
    <property type="match status" value="1"/>
</dbReference>
<dbReference type="InterPro" id="IPR018203">
    <property type="entry name" value="GDP_dissociation_inhibitor"/>
</dbReference>
<dbReference type="EMBL" id="SGPM01000028">
    <property type="protein sequence ID" value="THH32174.1"/>
    <property type="molecule type" value="Genomic_DNA"/>
</dbReference>